<evidence type="ECO:0000256" key="1">
    <source>
        <dbReference type="SAM" id="MobiDB-lite"/>
    </source>
</evidence>
<dbReference type="EMBL" id="JBBNAF010000013">
    <property type="protein sequence ID" value="KAK9086902.1"/>
    <property type="molecule type" value="Genomic_DNA"/>
</dbReference>
<sequence>MDETVEVVREVLGKILSSKPVDDEVMYHDVVGDYPTRHVYGLKSLRRKKRRYADLGASTSQGDINTPKELLEGVQAIELVLLLLFSDLRHISDTRLSLIWALLLVPANPFHLKHRRSPPPHRRRRSATTTTTVAVVVHCHRRRRPRLAGSVVHRQPPSTSSSRTPQLDRGCWPALLQLRGILSRRRCRCSVFSSGAAVALFFKPPPLALLWIRRRWPSTWLRGPVIRPLRGPLCRQRWSPQRSSVASARTPLLHRPPPGRLRDPLPPLVGPDSAAAAAWPRLLRSRWSPSASP</sequence>
<dbReference type="AlphaFoldDB" id="A0AAP0E8Q5"/>
<gene>
    <name evidence="2" type="ORF">Syun_029296</name>
</gene>
<feature type="region of interest" description="Disordered" evidence="1">
    <location>
        <begin position="147"/>
        <end position="166"/>
    </location>
</feature>
<evidence type="ECO:0000313" key="2">
    <source>
        <dbReference type="EMBL" id="KAK9086902.1"/>
    </source>
</evidence>
<feature type="compositionally biased region" description="Low complexity" evidence="1">
    <location>
        <begin position="154"/>
        <end position="165"/>
    </location>
</feature>
<name>A0AAP0E8Q5_9MAGN</name>
<feature type="region of interest" description="Disordered" evidence="1">
    <location>
        <begin position="240"/>
        <end position="269"/>
    </location>
</feature>
<protein>
    <submittedName>
        <fullName evidence="2">Uncharacterized protein</fullName>
    </submittedName>
</protein>
<keyword evidence="3" id="KW-1185">Reference proteome</keyword>
<evidence type="ECO:0000313" key="3">
    <source>
        <dbReference type="Proteomes" id="UP001420932"/>
    </source>
</evidence>
<accession>A0AAP0E8Q5</accession>
<comment type="caution">
    <text evidence="2">The sequence shown here is derived from an EMBL/GenBank/DDBJ whole genome shotgun (WGS) entry which is preliminary data.</text>
</comment>
<dbReference type="Proteomes" id="UP001420932">
    <property type="component" value="Unassembled WGS sequence"/>
</dbReference>
<reference evidence="2 3" key="1">
    <citation type="submission" date="2024-01" db="EMBL/GenBank/DDBJ databases">
        <title>Genome assemblies of Stephania.</title>
        <authorList>
            <person name="Yang L."/>
        </authorList>
    </citation>
    <scope>NUCLEOTIDE SEQUENCE [LARGE SCALE GENOMIC DNA]</scope>
    <source>
        <strain evidence="2">YNDBR</strain>
        <tissue evidence="2">Leaf</tissue>
    </source>
</reference>
<proteinExistence type="predicted"/>
<feature type="compositionally biased region" description="Pro residues" evidence="1">
    <location>
        <begin position="254"/>
        <end position="269"/>
    </location>
</feature>
<organism evidence="2 3">
    <name type="scientific">Stephania yunnanensis</name>
    <dbReference type="NCBI Taxonomy" id="152371"/>
    <lineage>
        <taxon>Eukaryota</taxon>
        <taxon>Viridiplantae</taxon>
        <taxon>Streptophyta</taxon>
        <taxon>Embryophyta</taxon>
        <taxon>Tracheophyta</taxon>
        <taxon>Spermatophyta</taxon>
        <taxon>Magnoliopsida</taxon>
        <taxon>Ranunculales</taxon>
        <taxon>Menispermaceae</taxon>
        <taxon>Menispermoideae</taxon>
        <taxon>Cissampelideae</taxon>
        <taxon>Stephania</taxon>
    </lineage>
</organism>